<sequence>MNRQIVFLFIVVATFLLCGCGNSQTLKEGVNYYFDSENGDDANNGLSEGQAWKNIDKIKNIRLAAGDSLLFCRGSVFFGILEISVQGRSDCRFVIDAYGNGKKPCITAPDGSLYAVCIKNSDYVTLQNLEIINKGTERLAHRTGVKVVCENYGTSHNVILNALDIHDVNGSLVKNEGGGSGILIHNKWNKDSIVSVFDSLTIENCAIRRCERNAIIWSAPWSRKNWHLSTNTVVRKNLIEEVPGDGIVPIGCDGVLVEYNLMRNCTDLLPADQAAAGIWPWSCDNTVIQFNEVSDHKAPWDAQGFDSDYNCTNTTIQYNYSHHNEGGFILICNAGKGETDPEDNIGNKGTIVRYNISINDAVRTRKTRVGIFSPTIHIAGPCEITRIHNNILHANVKPASYIDRKMVTADSWGGYADNTTFTENVFYAPETSAFNLTKSTRNTFDGNYYLGSFAGKPEDNQGHDASVYYSSLLEKDPEGFGALSHLFEEVEVEVGDGAASIKAVKKAAVHEFFEKMQ</sequence>
<dbReference type="InterPro" id="IPR012334">
    <property type="entry name" value="Pectin_lyas_fold"/>
</dbReference>
<dbReference type="AlphaFoldDB" id="A0A3E5BKZ4"/>
<dbReference type="RefSeq" id="WP_117723571.1">
    <property type="nucleotide sequence ID" value="NZ_QSUL01000003.1"/>
</dbReference>
<dbReference type="PROSITE" id="PS51257">
    <property type="entry name" value="PROKAR_LIPOPROTEIN"/>
    <property type="match status" value="1"/>
</dbReference>
<protein>
    <submittedName>
        <fullName evidence="1">Right-handed parallel beta-helix repeat-containing protein</fullName>
    </submittedName>
</protein>
<organism evidence="1 2">
    <name type="scientific">Bacteroides oleiciplenus</name>
    <dbReference type="NCBI Taxonomy" id="626931"/>
    <lineage>
        <taxon>Bacteria</taxon>
        <taxon>Pseudomonadati</taxon>
        <taxon>Bacteroidota</taxon>
        <taxon>Bacteroidia</taxon>
        <taxon>Bacteroidales</taxon>
        <taxon>Bacteroidaceae</taxon>
        <taxon>Bacteroides</taxon>
    </lineage>
</organism>
<dbReference type="Gene3D" id="2.160.20.10">
    <property type="entry name" value="Single-stranded right-handed beta-helix, Pectin lyase-like"/>
    <property type="match status" value="1"/>
</dbReference>
<dbReference type="SUPFAM" id="SSF51126">
    <property type="entry name" value="Pectin lyase-like"/>
    <property type="match status" value="1"/>
</dbReference>
<name>A0A3E5BKZ4_9BACE</name>
<dbReference type="Proteomes" id="UP000260983">
    <property type="component" value="Unassembled WGS sequence"/>
</dbReference>
<comment type="caution">
    <text evidence="1">The sequence shown here is derived from an EMBL/GenBank/DDBJ whole genome shotgun (WGS) entry which is preliminary data.</text>
</comment>
<gene>
    <name evidence="1" type="ORF">DXB65_05405</name>
</gene>
<evidence type="ECO:0000313" key="1">
    <source>
        <dbReference type="EMBL" id="RGN38274.1"/>
    </source>
</evidence>
<accession>A0A3E5BKZ4</accession>
<dbReference type="EMBL" id="QSUL01000003">
    <property type="protein sequence ID" value="RGN38274.1"/>
    <property type="molecule type" value="Genomic_DNA"/>
</dbReference>
<dbReference type="SMART" id="SM00710">
    <property type="entry name" value="PbH1"/>
    <property type="match status" value="7"/>
</dbReference>
<proteinExistence type="predicted"/>
<evidence type="ECO:0000313" key="2">
    <source>
        <dbReference type="Proteomes" id="UP000260983"/>
    </source>
</evidence>
<dbReference type="InterPro" id="IPR011050">
    <property type="entry name" value="Pectin_lyase_fold/virulence"/>
</dbReference>
<reference evidence="1 2" key="1">
    <citation type="submission" date="2018-08" db="EMBL/GenBank/DDBJ databases">
        <title>A genome reference for cultivated species of the human gut microbiota.</title>
        <authorList>
            <person name="Zou Y."/>
            <person name="Xue W."/>
            <person name="Luo G."/>
        </authorList>
    </citation>
    <scope>NUCLEOTIDE SEQUENCE [LARGE SCALE GENOMIC DNA]</scope>
    <source>
        <strain evidence="1 2">OM05-15BH</strain>
    </source>
</reference>
<dbReference type="InterPro" id="IPR006626">
    <property type="entry name" value="PbH1"/>
</dbReference>